<name>L7U5K5_MYXSD</name>
<sequence>MRDNGTSLQLGLNFVDEVRHMANRRSLDSATTRVASSAWRVLVASRRACPSRREAQAPISQLPHKKTQPTLNPTL</sequence>
<proteinExistence type="predicted"/>
<accession>L7U5K5</accession>
<dbReference type="HOGENOM" id="CLU_2667273_0_0_7"/>
<gene>
    <name evidence="2" type="ordered locus">MYSTI_01522</name>
</gene>
<evidence type="ECO:0000313" key="3">
    <source>
        <dbReference type="Proteomes" id="UP000011131"/>
    </source>
</evidence>
<evidence type="ECO:0000313" key="2">
    <source>
        <dbReference type="EMBL" id="AGC42862.1"/>
    </source>
</evidence>
<organism evidence="2 3">
    <name type="scientific">Myxococcus stipitatus (strain DSM 14675 / JCM 12634 / Mx s8)</name>
    <dbReference type="NCBI Taxonomy" id="1278073"/>
    <lineage>
        <taxon>Bacteria</taxon>
        <taxon>Pseudomonadati</taxon>
        <taxon>Myxococcota</taxon>
        <taxon>Myxococcia</taxon>
        <taxon>Myxococcales</taxon>
        <taxon>Cystobacterineae</taxon>
        <taxon>Myxococcaceae</taxon>
        <taxon>Myxococcus</taxon>
    </lineage>
</organism>
<evidence type="ECO:0000256" key="1">
    <source>
        <dbReference type="SAM" id="MobiDB-lite"/>
    </source>
</evidence>
<dbReference type="KEGG" id="msd:MYSTI_01522"/>
<dbReference type="EMBL" id="CP004025">
    <property type="protein sequence ID" value="AGC42862.1"/>
    <property type="molecule type" value="Genomic_DNA"/>
</dbReference>
<reference evidence="2 3" key="1">
    <citation type="journal article" date="2013" name="Genome Announc.">
        <title>Complete genome sequence of Myxococcus stipitatus strain DSM 14675, a fruiting myxobacterium.</title>
        <authorList>
            <person name="Huntley S."/>
            <person name="Kneip S."/>
            <person name="Treuner-Lange A."/>
            <person name="Sogaard-Andersen L."/>
        </authorList>
    </citation>
    <scope>NUCLEOTIDE SEQUENCE [LARGE SCALE GENOMIC DNA]</scope>
    <source>
        <strain evidence="3">DSM 14675 / JCM 12634 / Mx s8</strain>
    </source>
</reference>
<keyword evidence="3" id="KW-1185">Reference proteome</keyword>
<feature type="region of interest" description="Disordered" evidence="1">
    <location>
        <begin position="50"/>
        <end position="75"/>
    </location>
</feature>
<dbReference type="STRING" id="1278073.MYSTI_01522"/>
<dbReference type="AlphaFoldDB" id="L7U5K5"/>
<protein>
    <submittedName>
        <fullName evidence="2">Uncharacterized protein</fullName>
    </submittedName>
</protein>
<dbReference type="Proteomes" id="UP000011131">
    <property type="component" value="Chromosome"/>
</dbReference>